<name>A0A382C7D5_9ZZZZ</name>
<gene>
    <name evidence="1" type="ORF">METZ01_LOCUS174869</name>
</gene>
<proteinExistence type="predicted"/>
<protein>
    <submittedName>
        <fullName evidence="1">Uncharacterized protein</fullName>
    </submittedName>
</protein>
<sequence>MRYGDIQEPMPHRPLSIIDMFRNHS</sequence>
<organism evidence="1">
    <name type="scientific">marine metagenome</name>
    <dbReference type="NCBI Taxonomy" id="408172"/>
    <lineage>
        <taxon>unclassified sequences</taxon>
        <taxon>metagenomes</taxon>
        <taxon>ecological metagenomes</taxon>
    </lineage>
</organism>
<reference evidence="1" key="1">
    <citation type="submission" date="2018-05" db="EMBL/GenBank/DDBJ databases">
        <authorList>
            <person name="Lanie J.A."/>
            <person name="Ng W.-L."/>
            <person name="Kazmierczak K.M."/>
            <person name="Andrzejewski T.M."/>
            <person name="Davidsen T.M."/>
            <person name="Wayne K.J."/>
            <person name="Tettelin H."/>
            <person name="Glass J.I."/>
            <person name="Rusch D."/>
            <person name="Podicherti R."/>
            <person name="Tsui H.-C.T."/>
            <person name="Winkler M.E."/>
        </authorList>
    </citation>
    <scope>NUCLEOTIDE SEQUENCE</scope>
</reference>
<evidence type="ECO:0000313" key="1">
    <source>
        <dbReference type="EMBL" id="SVB22015.1"/>
    </source>
</evidence>
<accession>A0A382C7D5</accession>
<dbReference type="AlphaFoldDB" id="A0A382C7D5"/>
<dbReference type="EMBL" id="UINC01033169">
    <property type="protein sequence ID" value="SVB22015.1"/>
    <property type="molecule type" value="Genomic_DNA"/>
</dbReference>
<feature type="non-terminal residue" evidence="1">
    <location>
        <position position="25"/>
    </location>
</feature>